<dbReference type="PANTHER" id="PTHR12555:SF13">
    <property type="entry name" value="UBIQUITIN RECOGNITION FACTOR IN ER-ASSOCIATED DEGRADATION PROTEIN 1"/>
    <property type="match status" value="1"/>
</dbReference>
<dbReference type="InterPro" id="IPR004854">
    <property type="entry name" value="Ufd1-like"/>
</dbReference>
<organism evidence="3 4">
    <name type="scientific">Lolium multiflorum</name>
    <name type="common">Italian ryegrass</name>
    <name type="synonym">Lolium perenne subsp. multiflorum</name>
    <dbReference type="NCBI Taxonomy" id="4521"/>
    <lineage>
        <taxon>Eukaryota</taxon>
        <taxon>Viridiplantae</taxon>
        <taxon>Streptophyta</taxon>
        <taxon>Embryophyta</taxon>
        <taxon>Tracheophyta</taxon>
        <taxon>Spermatophyta</taxon>
        <taxon>Magnoliopsida</taxon>
        <taxon>Liliopsida</taxon>
        <taxon>Poales</taxon>
        <taxon>Poaceae</taxon>
        <taxon>BOP clade</taxon>
        <taxon>Pooideae</taxon>
        <taxon>Poodae</taxon>
        <taxon>Poeae</taxon>
        <taxon>Poeae Chloroplast Group 2 (Poeae type)</taxon>
        <taxon>Loliodinae</taxon>
        <taxon>Loliinae</taxon>
        <taxon>Lolium</taxon>
    </lineage>
</organism>
<dbReference type="Gene3D" id="3.10.330.10">
    <property type="match status" value="1"/>
</dbReference>
<sequence length="248" mass="26558">MFRRAARASSEVAGVGDHGQVPDELRDGASRASSSRGCEGELGHGTERASQLGAARERSSRGGTGEVRHSRRGRPRRDAGADELRDGAARASSSRGGEGELGHGAAGQPLARGGRGRAQVRTFRVSNPCPLYLWQPRNQRLEKTLRNYSCLTTGDSIMVAYNNKKYYIDIVETKPTNVAITATSTKKGDLILGEIQSQIKNKGITVDVKANSGLNVITTITADEYAAPGLKTIFSFVVPDQKSGKVVF</sequence>
<evidence type="ECO:0000256" key="1">
    <source>
        <dbReference type="SAM" id="MobiDB-lite"/>
    </source>
</evidence>
<dbReference type="EMBL" id="JAUUTY010000004">
    <property type="protein sequence ID" value="KAK1647667.1"/>
    <property type="molecule type" value="Genomic_DNA"/>
</dbReference>
<keyword evidence="4" id="KW-1185">Reference proteome</keyword>
<feature type="domain" description="Ubiquitin fusion degradation protein UFD1 N-terminal subdomain 2" evidence="2">
    <location>
        <begin position="140"/>
        <end position="183"/>
    </location>
</feature>
<feature type="compositionally biased region" description="Basic and acidic residues" evidence="1">
    <location>
        <begin position="38"/>
        <end position="47"/>
    </location>
</feature>
<proteinExistence type="predicted"/>
<dbReference type="PANTHER" id="PTHR12555">
    <property type="entry name" value="UBIQUITIN FUSION DEGRADATON PROTEIN 1"/>
    <property type="match status" value="1"/>
</dbReference>
<accession>A0AAD8SB16</accession>
<evidence type="ECO:0000313" key="3">
    <source>
        <dbReference type="EMBL" id="KAK1647667.1"/>
    </source>
</evidence>
<dbReference type="GO" id="GO:0036503">
    <property type="term" value="P:ERAD pathway"/>
    <property type="evidence" value="ECO:0007669"/>
    <property type="project" value="TreeGrafter"/>
</dbReference>
<name>A0AAD8SB16_LOLMU</name>
<dbReference type="GO" id="GO:0055085">
    <property type="term" value="P:transmembrane transport"/>
    <property type="evidence" value="ECO:0007669"/>
    <property type="project" value="InterPro"/>
</dbReference>
<dbReference type="Pfam" id="PF24842">
    <property type="entry name" value="UFD1_N2"/>
    <property type="match status" value="1"/>
</dbReference>
<dbReference type="AlphaFoldDB" id="A0AAD8SB16"/>
<dbReference type="GO" id="GO:0031593">
    <property type="term" value="F:polyubiquitin modification-dependent protein binding"/>
    <property type="evidence" value="ECO:0007669"/>
    <property type="project" value="TreeGrafter"/>
</dbReference>
<gene>
    <name evidence="3" type="ORF">QYE76_065472</name>
</gene>
<dbReference type="Proteomes" id="UP001231189">
    <property type="component" value="Unassembled WGS sequence"/>
</dbReference>
<comment type="caution">
    <text evidence="3">The sequence shown here is derived from an EMBL/GenBank/DDBJ whole genome shotgun (WGS) entry which is preliminary data.</text>
</comment>
<dbReference type="GO" id="GO:0034098">
    <property type="term" value="C:VCP-NPL4-UFD1 AAA ATPase complex"/>
    <property type="evidence" value="ECO:0007669"/>
    <property type="project" value="TreeGrafter"/>
</dbReference>
<dbReference type="InterPro" id="IPR055418">
    <property type="entry name" value="UFD1_N2"/>
</dbReference>
<feature type="compositionally biased region" description="Basic and acidic residues" evidence="1">
    <location>
        <begin position="20"/>
        <end position="29"/>
    </location>
</feature>
<evidence type="ECO:0000259" key="2">
    <source>
        <dbReference type="Pfam" id="PF24842"/>
    </source>
</evidence>
<reference evidence="3" key="1">
    <citation type="submission" date="2023-07" db="EMBL/GenBank/DDBJ databases">
        <title>A chromosome-level genome assembly of Lolium multiflorum.</title>
        <authorList>
            <person name="Chen Y."/>
            <person name="Copetti D."/>
            <person name="Kolliker R."/>
            <person name="Studer B."/>
        </authorList>
    </citation>
    <scope>NUCLEOTIDE SEQUENCE</scope>
    <source>
        <strain evidence="3">02402/16</strain>
        <tissue evidence="3">Leaf</tissue>
    </source>
</reference>
<feature type="compositionally biased region" description="Basic and acidic residues" evidence="1">
    <location>
        <begin position="76"/>
        <end position="88"/>
    </location>
</feature>
<feature type="region of interest" description="Disordered" evidence="1">
    <location>
        <begin position="1"/>
        <end position="118"/>
    </location>
</feature>
<protein>
    <recommendedName>
        <fullName evidence="2">Ubiquitin fusion degradation protein UFD1 N-terminal subdomain 2 domain-containing protein</fullName>
    </recommendedName>
</protein>
<evidence type="ECO:0000313" key="4">
    <source>
        <dbReference type="Proteomes" id="UP001231189"/>
    </source>
</evidence>
<dbReference type="GO" id="GO:0006511">
    <property type="term" value="P:ubiquitin-dependent protein catabolic process"/>
    <property type="evidence" value="ECO:0007669"/>
    <property type="project" value="InterPro"/>
</dbReference>
<dbReference type="GO" id="GO:0005741">
    <property type="term" value="C:mitochondrial outer membrane"/>
    <property type="evidence" value="ECO:0007669"/>
    <property type="project" value="InterPro"/>
</dbReference>